<sequence>MPQFENGQPSFEYDRIFRCFKAKGNGLLFRMVNSTQKKWAFYNDTADTIMQVKARFSADCKVEKLNRARATKVPAGTEEHPDLCETVVTLEVHPFATEPFIKGDVNGFELEFYTEQLPANDVKFINRHRILPRYDKVYKCFKNEGNGLFFRLVDEREGKWYYYNDTHEFRMTATVSFPSANEVKPLGNTEVVPMQDDVNEVTYQITVEPGNAEPFIEGMPTSYHQAFNADPIDENCLDPKDVEYLNGEPDLSVIEVSQCKVFKCFKENGNGLLFRLVDEKVGRWAFYNDTQEYMMRPKVRFFGGAAIEPGPDAQISPDPEEEDAVVVTMEIPPCETRLFIQGRPAKYEVSVVADSIHKTAPEPGCTEPFIEGNPLTYTLEFAAEPAETQPTPPAEDPIQYLHGSPDPAVIPHQTHVFKCFKDHGNGLLFRVVDDVNAIWAFYNDTPDYVMTANMRYPHTSDVRLAPGVQVMADSEREGSVIAAVEVLPLATVPFLVGAPAQYELAFAATPVAALTPSPTTPGEPNSPLQLADSTGSAATVPAALPVAEEAPVYCNSGPDRTIMPHIDEVYKCFKEYGNGLLFRLVDKTQRRWAFYNDTSDVVASVRVQFSPGAYIRPLGHTVLGRDSETGSVLHELRVNPLETALFVEGEVDIFTTKFVAERTET</sequence>
<dbReference type="InterPro" id="IPR036310">
    <property type="entry name" value="Smp-1-like_sf"/>
</dbReference>
<dbReference type="FunFam" id="2.60.40.1180:FF:000046">
    <property type="entry name" value="Domain_of_uncharacterized_function_(DUF1935)_-_pu tative"/>
    <property type="match status" value="1"/>
</dbReference>
<evidence type="ECO:0000313" key="3">
    <source>
        <dbReference type="Proteomes" id="UP000674143"/>
    </source>
</evidence>
<dbReference type="AlphaFoldDB" id="A0A836G759"/>
<evidence type="ECO:0000259" key="1">
    <source>
        <dbReference type="Pfam" id="PF09149"/>
    </source>
</evidence>
<reference evidence="3" key="2">
    <citation type="journal article" date="2021" name="Sci. Data">
        <title>Chromosome-scale genome sequencing, assembly and annotation of six genomes from subfamily Leishmaniinae.</title>
        <authorList>
            <person name="Almutairi H."/>
            <person name="Urbaniak M.D."/>
            <person name="Bates M.D."/>
            <person name="Jariyapan N."/>
            <person name="Kwakye-Nuako G."/>
            <person name="Thomaz Soccol V."/>
            <person name="Al-Salem W.S."/>
            <person name="Dillon R.J."/>
            <person name="Bates P.A."/>
            <person name="Gatherer D."/>
        </authorList>
    </citation>
    <scope>NUCLEOTIDE SEQUENCE [LARGE SCALE GENOMIC DNA]</scope>
</reference>
<feature type="domain" description="DUF1935" evidence="1">
    <location>
        <begin position="554"/>
        <end position="662"/>
    </location>
</feature>
<dbReference type="KEGG" id="loi:92356785"/>
<dbReference type="Pfam" id="PF09149">
    <property type="entry name" value="DUF1935"/>
    <property type="match status" value="5"/>
</dbReference>
<accession>A0A836G759</accession>
<dbReference type="Gene3D" id="2.60.40.1180">
    <property type="entry name" value="Golgi alpha-mannosidase II"/>
    <property type="match status" value="5"/>
</dbReference>
<dbReference type="PANTHER" id="PTHR47047:SF9">
    <property type="entry name" value="DUF1935 DOMAIN-CONTAINING PROTEIN"/>
    <property type="match status" value="1"/>
</dbReference>
<protein>
    <recommendedName>
        <fullName evidence="1">DUF1935 domain-containing protein</fullName>
    </recommendedName>
</protein>
<feature type="domain" description="DUF1935" evidence="1">
    <location>
        <begin position="401"/>
        <end position="510"/>
    </location>
</feature>
<proteinExistence type="predicted"/>
<dbReference type="SMR" id="A0A836G759"/>
<reference evidence="3" key="1">
    <citation type="journal article" date="2021" name="Microbiol. Resour. Announc.">
        <title>LGAAP: Leishmaniinae Genome Assembly and Annotation Pipeline.</title>
        <authorList>
            <person name="Almutairi H."/>
            <person name="Urbaniak M.D."/>
            <person name="Bates M.D."/>
            <person name="Jariyapan N."/>
            <person name="Kwakye-Nuako G."/>
            <person name="Thomaz-Soccol V."/>
            <person name="Al-Salem W.S."/>
            <person name="Dillon R.J."/>
            <person name="Bates P.A."/>
            <person name="Gatherer D."/>
        </authorList>
    </citation>
    <scope>NUCLEOTIDE SEQUENCE [LARGE SCALE GENOMIC DNA]</scope>
</reference>
<dbReference type="InterPro" id="IPR015232">
    <property type="entry name" value="DUF1935"/>
</dbReference>
<feature type="domain" description="DUF1935" evidence="1">
    <location>
        <begin position="133"/>
        <end position="231"/>
    </location>
</feature>
<feature type="domain" description="DUF1935" evidence="1">
    <location>
        <begin position="244"/>
        <end position="354"/>
    </location>
</feature>
<dbReference type="SUPFAM" id="SSF101601">
    <property type="entry name" value="Smp-1-like"/>
    <property type="match status" value="5"/>
</dbReference>
<dbReference type="PANTHER" id="PTHR47047">
    <property type="entry name" value="PUTATIVE-RELATED-RELATED"/>
    <property type="match status" value="1"/>
</dbReference>
<keyword evidence="3" id="KW-1185">Reference proteome</keyword>
<dbReference type="Proteomes" id="UP000674143">
    <property type="component" value="Unassembled WGS sequence"/>
</dbReference>
<organism evidence="2 3">
    <name type="scientific">Leishmania orientalis</name>
    <dbReference type="NCBI Taxonomy" id="2249476"/>
    <lineage>
        <taxon>Eukaryota</taxon>
        <taxon>Discoba</taxon>
        <taxon>Euglenozoa</taxon>
        <taxon>Kinetoplastea</taxon>
        <taxon>Metakinetoplastina</taxon>
        <taxon>Trypanosomatida</taxon>
        <taxon>Trypanosomatidae</taxon>
        <taxon>Leishmaniinae</taxon>
        <taxon>Leishmania</taxon>
    </lineage>
</organism>
<dbReference type="EMBL" id="JAFHLR010000034">
    <property type="protein sequence ID" value="KAG5467699.1"/>
    <property type="molecule type" value="Genomic_DNA"/>
</dbReference>
<name>A0A836G759_9TRYP</name>
<comment type="caution">
    <text evidence="2">The sequence shown here is derived from an EMBL/GenBank/DDBJ whole genome shotgun (WGS) entry which is preliminary data.</text>
</comment>
<feature type="domain" description="DUF1935" evidence="1">
    <location>
        <begin position="4"/>
        <end position="116"/>
    </location>
</feature>
<dbReference type="GeneID" id="92356785"/>
<dbReference type="InterPro" id="IPR013780">
    <property type="entry name" value="Glyco_hydro_b"/>
</dbReference>
<dbReference type="FunFam" id="2.60.40.1180:FF:000055">
    <property type="entry name" value="META domain containing protein"/>
    <property type="match status" value="1"/>
</dbReference>
<gene>
    <name evidence="2" type="ORF">LSCM4_00777</name>
</gene>
<evidence type="ECO:0000313" key="2">
    <source>
        <dbReference type="EMBL" id="KAG5467699.1"/>
    </source>
</evidence>
<dbReference type="RefSeq" id="XP_067059501.1">
    <property type="nucleotide sequence ID" value="XM_067202851.1"/>
</dbReference>